<feature type="binding site" evidence="19">
    <location>
        <position position="322"/>
    </location>
    <ligand>
        <name>phosphoenolpyruvate</name>
        <dbReference type="ChEBI" id="CHEBI:58702"/>
    </ligand>
</feature>
<dbReference type="InterPro" id="IPR036637">
    <property type="entry name" value="Phosphohistidine_dom_sf"/>
</dbReference>
<dbReference type="EC" id="2.7.3.9" evidence="6 17"/>
<dbReference type="SUPFAM" id="SSF52009">
    <property type="entry name" value="Phosphohistidine domain"/>
    <property type="match status" value="1"/>
</dbReference>
<keyword evidence="12 17" id="KW-0598">Phosphotransferase system</keyword>
<evidence type="ECO:0000256" key="18">
    <source>
        <dbReference type="PIRSR" id="PIRSR000732-1"/>
    </source>
</evidence>
<dbReference type="InterPro" id="IPR036618">
    <property type="entry name" value="PtsI_HPr-bd_sf"/>
</dbReference>
<comment type="similarity">
    <text evidence="5 17">Belongs to the PEP-utilizing enzyme family.</text>
</comment>
<evidence type="ECO:0000256" key="16">
    <source>
        <dbReference type="ARBA" id="ARBA00033235"/>
    </source>
</evidence>
<keyword evidence="13 17" id="KW-0479">Metal-binding</keyword>
<evidence type="ECO:0000256" key="14">
    <source>
        <dbReference type="ARBA" id="ARBA00022777"/>
    </source>
</evidence>
<dbReference type="GO" id="GO:0016301">
    <property type="term" value="F:kinase activity"/>
    <property type="evidence" value="ECO:0007669"/>
    <property type="project" value="UniProtKB-KW"/>
</dbReference>
<feature type="active site" description="Tele-phosphohistidine intermediate" evidence="18">
    <location>
        <position position="187"/>
    </location>
</feature>
<keyword evidence="15 17" id="KW-0460">Magnesium</keyword>
<feature type="binding site" evidence="19">
    <location>
        <position position="286"/>
    </location>
    <ligand>
        <name>phosphoenolpyruvate</name>
        <dbReference type="ChEBI" id="CHEBI:58702"/>
    </ligand>
</feature>
<protein>
    <recommendedName>
        <fullName evidence="7 17">Phosphoenolpyruvate-protein phosphotransferase</fullName>
        <ecNumber evidence="6 17">2.7.3.9</ecNumber>
    </recommendedName>
    <alternativeName>
        <fullName evidence="16 17">Phosphotransferase system, enzyme I</fullName>
    </alternativeName>
</protein>
<evidence type="ECO:0000256" key="7">
    <source>
        <dbReference type="ARBA" id="ARBA00016544"/>
    </source>
</evidence>
<evidence type="ECO:0000256" key="12">
    <source>
        <dbReference type="ARBA" id="ARBA00022683"/>
    </source>
</evidence>
<dbReference type="InterPro" id="IPR006318">
    <property type="entry name" value="PTS_EI-like"/>
</dbReference>
<dbReference type="PANTHER" id="PTHR46244">
    <property type="entry name" value="PHOSPHOENOLPYRUVATE-PROTEIN PHOSPHOTRANSFERASE"/>
    <property type="match status" value="1"/>
</dbReference>
<evidence type="ECO:0000259" key="23">
    <source>
        <dbReference type="Pfam" id="PF05524"/>
    </source>
</evidence>
<evidence type="ECO:0000256" key="8">
    <source>
        <dbReference type="ARBA" id="ARBA00022448"/>
    </source>
</evidence>
<evidence type="ECO:0000256" key="11">
    <source>
        <dbReference type="ARBA" id="ARBA00022679"/>
    </source>
</evidence>
<dbReference type="SUPFAM" id="SSF47831">
    <property type="entry name" value="Enzyme I of the PEP:sugar phosphotransferase system HPr-binding (sub)domain"/>
    <property type="match status" value="1"/>
</dbReference>
<organism evidence="24 25">
    <name type="scientific">Spelaeicoccus albus</name>
    <dbReference type="NCBI Taxonomy" id="1280376"/>
    <lineage>
        <taxon>Bacteria</taxon>
        <taxon>Bacillati</taxon>
        <taxon>Actinomycetota</taxon>
        <taxon>Actinomycetes</taxon>
        <taxon>Micrococcales</taxon>
        <taxon>Brevibacteriaceae</taxon>
        <taxon>Spelaeicoccus</taxon>
    </lineage>
</organism>
<dbReference type="AlphaFoldDB" id="A0A7Z0D2D8"/>
<evidence type="ECO:0000259" key="22">
    <source>
        <dbReference type="Pfam" id="PF02896"/>
    </source>
</evidence>
<evidence type="ECO:0000256" key="1">
    <source>
        <dbReference type="ARBA" id="ARBA00000683"/>
    </source>
</evidence>
<feature type="binding site" evidence="19">
    <location>
        <begin position="435"/>
        <end position="436"/>
    </location>
    <ligand>
        <name>phosphoenolpyruvate</name>
        <dbReference type="ChEBI" id="CHEBI:58702"/>
    </ligand>
</feature>
<feature type="active site" description="Proton donor" evidence="18">
    <location>
        <position position="484"/>
    </location>
</feature>
<dbReference type="EMBL" id="JACBZP010000001">
    <property type="protein sequence ID" value="NYI67618.1"/>
    <property type="molecule type" value="Genomic_DNA"/>
</dbReference>
<dbReference type="Proteomes" id="UP000539111">
    <property type="component" value="Unassembled WGS sequence"/>
</dbReference>
<dbReference type="GO" id="GO:0005737">
    <property type="term" value="C:cytoplasm"/>
    <property type="evidence" value="ECO:0007669"/>
    <property type="project" value="UniProtKB-SubCell"/>
</dbReference>
<feature type="binding site" evidence="20">
    <location>
        <position position="436"/>
    </location>
    <ligand>
        <name>Mg(2+)</name>
        <dbReference type="ChEBI" id="CHEBI:18420"/>
    </ligand>
</feature>
<comment type="caution">
    <text evidence="24">The sequence shown here is derived from an EMBL/GenBank/DDBJ whole genome shotgun (WGS) entry which is preliminary data.</text>
</comment>
<dbReference type="Gene3D" id="3.20.20.60">
    <property type="entry name" value="Phosphoenolpyruvate-binding domains"/>
    <property type="match status" value="1"/>
</dbReference>
<dbReference type="InterPro" id="IPR050499">
    <property type="entry name" value="PEP-utilizing_PTS_enzyme"/>
</dbReference>
<dbReference type="Pfam" id="PF00391">
    <property type="entry name" value="PEP-utilizers"/>
    <property type="match status" value="1"/>
</dbReference>
<dbReference type="InterPro" id="IPR040442">
    <property type="entry name" value="Pyrv_kinase-like_dom_sf"/>
</dbReference>
<sequence length="559" mass="57355">MTTYSGVGVSAGRVIGHIRRMPTAIVEPSAEHADDPARELDRLQDASDAVHADLQRRALDAADAGHDEARSILEVTAHMAIDPQLAKAAGQFITDGTTAEYAIWKAGDDIAAKLTGLGGYLAERAGDVADVRARIVARLRGDQPPGIPESDTPFILAADDLAPADTAALDPEHVIGIVTSGGGPQSHTAILARAHEIPAAVAVRGADALADGDVVYLDGTAGIVTADPGPGEYARVAEAAAASIPEFDGAGRLADGHPVELLANIGTPDDAEPAASSGAEGIGLFRTEFCFLGRETEPTPEEQAEAYRRVFESFPGRKVVVRTLDAGADKPLPFLTDRTEPNPALGVRGFRTADARADVLRRQLGAVAAARSACPDVDVRVMAPMIATAEEAGAFAELCRDADLPTSGVMIEVPAAALKAESILRAVDFASVGTNDLTQYTMAADRELSALASLSDPWQPAVLRLVADTVEGAGAAGGKPVGVCGEAAADPALAVVLVGLGVSSLSMSRASIRAVSAVLRSIDLSDARRLAADAVEAESAAAGRAAVRVGLPALDTLGL</sequence>
<comment type="catalytic activity">
    <reaction evidence="1 17">
        <text>L-histidyl-[protein] + phosphoenolpyruvate = N(pros)-phospho-L-histidyl-[protein] + pyruvate</text>
        <dbReference type="Rhea" id="RHEA:23880"/>
        <dbReference type="Rhea" id="RHEA-COMP:9745"/>
        <dbReference type="Rhea" id="RHEA-COMP:9746"/>
        <dbReference type="ChEBI" id="CHEBI:15361"/>
        <dbReference type="ChEBI" id="CHEBI:29979"/>
        <dbReference type="ChEBI" id="CHEBI:58702"/>
        <dbReference type="ChEBI" id="CHEBI:64837"/>
        <dbReference type="EC" id="2.7.3.9"/>
    </reaction>
</comment>
<keyword evidence="9 17" id="KW-0963">Cytoplasm</keyword>
<reference evidence="24 25" key="1">
    <citation type="submission" date="2020-07" db="EMBL/GenBank/DDBJ databases">
        <title>Sequencing the genomes of 1000 actinobacteria strains.</title>
        <authorList>
            <person name="Klenk H.-P."/>
        </authorList>
    </citation>
    <scope>NUCLEOTIDE SEQUENCE [LARGE SCALE GENOMIC DNA]</scope>
    <source>
        <strain evidence="24 25">DSM 26341</strain>
    </source>
</reference>
<proteinExistence type="inferred from homology"/>
<keyword evidence="14 17" id="KW-0418">Kinase</keyword>
<evidence type="ECO:0000256" key="17">
    <source>
        <dbReference type="PIRNR" id="PIRNR000732"/>
    </source>
</evidence>
<evidence type="ECO:0000256" key="19">
    <source>
        <dbReference type="PIRSR" id="PIRSR000732-2"/>
    </source>
</evidence>
<evidence type="ECO:0000256" key="6">
    <source>
        <dbReference type="ARBA" id="ARBA00012232"/>
    </source>
</evidence>
<dbReference type="GO" id="GO:0009401">
    <property type="term" value="P:phosphoenolpyruvate-dependent sugar phosphotransferase system"/>
    <property type="evidence" value="ECO:0007669"/>
    <property type="project" value="UniProtKB-KW"/>
</dbReference>
<dbReference type="GO" id="GO:0046872">
    <property type="term" value="F:metal ion binding"/>
    <property type="evidence" value="ECO:0007669"/>
    <property type="project" value="UniProtKB-KW"/>
</dbReference>
<evidence type="ECO:0000256" key="13">
    <source>
        <dbReference type="ARBA" id="ARBA00022723"/>
    </source>
</evidence>
<dbReference type="NCBIfam" id="TIGR01417">
    <property type="entry name" value="PTS_I_fam"/>
    <property type="match status" value="1"/>
</dbReference>
<gene>
    <name evidence="24" type="ORF">BJY26_001924</name>
</gene>
<keyword evidence="10 17" id="KW-0762">Sugar transport</keyword>
<feature type="binding site" evidence="20">
    <location>
        <position position="412"/>
    </location>
    <ligand>
        <name>Mg(2+)</name>
        <dbReference type="ChEBI" id="CHEBI:18420"/>
    </ligand>
</feature>
<dbReference type="Pfam" id="PF02896">
    <property type="entry name" value="PEP-utilizers_C"/>
    <property type="match status" value="1"/>
</dbReference>
<dbReference type="Gene3D" id="3.50.30.10">
    <property type="entry name" value="Phosphohistidine domain"/>
    <property type="match status" value="1"/>
</dbReference>
<comment type="cofactor">
    <cofactor evidence="2 17 20">
        <name>Mg(2+)</name>
        <dbReference type="ChEBI" id="CHEBI:18420"/>
    </cofactor>
</comment>
<dbReference type="InterPro" id="IPR015813">
    <property type="entry name" value="Pyrv/PenolPyrv_kinase-like_dom"/>
</dbReference>
<evidence type="ECO:0000256" key="3">
    <source>
        <dbReference type="ARBA" id="ARBA00002728"/>
    </source>
</evidence>
<dbReference type="GO" id="GO:0008965">
    <property type="term" value="F:phosphoenolpyruvate-protein phosphotransferase activity"/>
    <property type="evidence" value="ECO:0007669"/>
    <property type="project" value="UniProtKB-EC"/>
</dbReference>
<feature type="binding site" evidence="19">
    <location>
        <position position="446"/>
    </location>
    <ligand>
        <name>phosphoenolpyruvate</name>
        <dbReference type="ChEBI" id="CHEBI:58702"/>
    </ligand>
</feature>
<dbReference type="Gene3D" id="1.10.274.10">
    <property type="entry name" value="PtsI, HPr-binding domain"/>
    <property type="match status" value="1"/>
</dbReference>
<evidence type="ECO:0000256" key="10">
    <source>
        <dbReference type="ARBA" id="ARBA00022597"/>
    </source>
</evidence>
<dbReference type="Pfam" id="PF05524">
    <property type="entry name" value="PEP-utilisers_N"/>
    <property type="match status" value="1"/>
</dbReference>
<evidence type="ECO:0000256" key="2">
    <source>
        <dbReference type="ARBA" id="ARBA00001946"/>
    </source>
</evidence>
<dbReference type="PIRSF" id="PIRSF000732">
    <property type="entry name" value="PTS_enzyme_I"/>
    <property type="match status" value="1"/>
</dbReference>
<dbReference type="InterPro" id="IPR008279">
    <property type="entry name" value="PEP-util_enz_mobile_dom"/>
</dbReference>
<evidence type="ECO:0000313" key="25">
    <source>
        <dbReference type="Proteomes" id="UP000539111"/>
    </source>
</evidence>
<evidence type="ECO:0000256" key="20">
    <source>
        <dbReference type="PIRSR" id="PIRSR000732-3"/>
    </source>
</evidence>
<evidence type="ECO:0000256" key="9">
    <source>
        <dbReference type="ARBA" id="ARBA00022490"/>
    </source>
</evidence>
<name>A0A7Z0D2D8_9MICO</name>
<evidence type="ECO:0000259" key="21">
    <source>
        <dbReference type="Pfam" id="PF00391"/>
    </source>
</evidence>
<dbReference type="RefSeq" id="WP_179427697.1">
    <property type="nucleotide sequence ID" value="NZ_JACBZP010000001.1"/>
</dbReference>
<dbReference type="InterPro" id="IPR024692">
    <property type="entry name" value="PTS_EI"/>
</dbReference>
<comment type="function">
    <text evidence="3 17">General (non sugar-specific) component of the phosphoenolpyruvate-dependent sugar phosphotransferase system (sugar PTS). This major carbohydrate active-transport system catalyzes the phosphorylation of incoming sugar substrates concomitantly with their translocation across the cell membrane. Enzyme I transfers the phosphoryl group from phosphoenolpyruvate (PEP) to the phosphoryl carrier protein (HPr).</text>
</comment>
<keyword evidence="11 17" id="KW-0808">Transferase</keyword>
<dbReference type="InterPro" id="IPR000121">
    <property type="entry name" value="PEP_util_C"/>
</dbReference>
<feature type="domain" description="PEP-utilising enzyme mobile" evidence="21">
    <location>
        <begin position="153"/>
        <end position="222"/>
    </location>
</feature>
<evidence type="ECO:0000313" key="24">
    <source>
        <dbReference type="EMBL" id="NYI67618.1"/>
    </source>
</evidence>
<accession>A0A7Z0D2D8</accession>
<comment type="subcellular location">
    <subcellularLocation>
        <location evidence="4 17">Cytoplasm</location>
    </subcellularLocation>
</comment>
<dbReference type="PANTHER" id="PTHR46244:SF3">
    <property type="entry name" value="PHOSPHOENOLPYRUVATE-PROTEIN PHOSPHOTRANSFERASE"/>
    <property type="match status" value="1"/>
</dbReference>
<feature type="domain" description="PEP-utilising enzyme C-terminal" evidence="22">
    <location>
        <begin position="252"/>
        <end position="523"/>
    </location>
</feature>
<feature type="domain" description="Phosphotransferase system enzyme I N-terminal" evidence="23">
    <location>
        <begin position="6"/>
        <end position="124"/>
    </location>
</feature>
<dbReference type="PRINTS" id="PR01736">
    <property type="entry name" value="PHPHTRNFRASE"/>
</dbReference>
<keyword evidence="8 17" id="KW-0813">Transport</keyword>
<evidence type="ECO:0000256" key="5">
    <source>
        <dbReference type="ARBA" id="ARBA00007837"/>
    </source>
</evidence>
<dbReference type="SUPFAM" id="SSF51621">
    <property type="entry name" value="Phosphoenolpyruvate/pyruvate domain"/>
    <property type="match status" value="1"/>
</dbReference>
<dbReference type="InterPro" id="IPR008731">
    <property type="entry name" value="PTS_EIN"/>
</dbReference>
<evidence type="ECO:0000256" key="15">
    <source>
        <dbReference type="ARBA" id="ARBA00022842"/>
    </source>
</evidence>
<evidence type="ECO:0000256" key="4">
    <source>
        <dbReference type="ARBA" id="ARBA00004496"/>
    </source>
</evidence>
<keyword evidence="25" id="KW-1185">Reference proteome</keyword>